<protein>
    <submittedName>
        <fullName evidence="1">Uncharacterized protein</fullName>
    </submittedName>
</protein>
<accession>A0AAE5PA78</accession>
<dbReference type="RefSeq" id="WP_074683444.1">
    <property type="nucleotide sequence ID" value="NZ_CATKQG010000043.1"/>
</dbReference>
<comment type="caution">
    <text evidence="1">The sequence shown here is derived from an EMBL/GenBank/DDBJ whole genome shotgun (WGS) entry which is preliminary data.</text>
</comment>
<dbReference type="AlphaFoldDB" id="A0AAE5PA78"/>
<proteinExistence type="predicted"/>
<evidence type="ECO:0000313" key="2">
    <source>
        <dbReference type="Proteomes" id="UP000220341"/>
    </source>
</evidence>
<sequence>MKFWMKEISYSQVENKIQSGYKELFMIGQFRIVDAYKIVDSNDHTKDIQSHFILDTKTGNNYEISVELAYGLVSAFYCDGDRRSLLSNIIAWVKYMNGKNRLATKKTDISNVLSDVV</sequence>
<organism evidence="1 2">
    <name type="scientific">Priestia megaterium</name>
    <name type="common">Bacillus megaterium</name>
    <dbReference type="NCBI Taxonomy" id="1404"/>
    <lineage>
        <taxon>Bacteria</taxon>
        <taxon>Bacillati</taxon>
        <taxon>Bacillota</taxon>
        <taxon>Bacilli</taxon>
        <taxon>Bacillales</taxon>
        <taxon>Bacillaceae</taxon>
        <taxon>Priestia</taxon>
    </lineage>
</organism>
<dbReference type="GeneID" id="64149576"/>
<reference evidence="1 2" key="1">
    <citation type="submission" date="2017-09" db="EMBL/GenBank/DDBJ databases">
        <title>Large-scale bioinformatics analysis of Bacillus genomes uncovers conserved roles of natural products in bacterial physiology.</title>
        <authorList>
            <consortium name="Agbiome Team Llc"/>
            <person name="Bleich R.M."/>
            <person name="Kirk G.J."/>
            <person name="Santa Maria K.C."/>
            <person name="Allen S.E."/>
            <person name="Farag S."/>
            <person name="Shank E.A."/>
            <person name="Bowers A."/>
        </authorList>
    </citation>
    <scope>NUCLEOTIDE SEQUENCE [LARGE SCALE GENOMIC DNA]</scope>
    <source>
        <strain evidence="1 2">AFS003013</strain>
    </source>
</reference>
<dbReference type="Proteomes" id="UP000220341">
    <property type="component" value="Unassembled WGS sequence"/>
</dbReference>
<dbReference type="EMBL" id="NTYW01000005">
    <property type="protein sequence ID" value="PES41099.1"/>
    <property type="molecule type" value="Genomic_DNA"/>
</dbReference>
<name>A0AAE5PA78_PRIMG</name>
<gene>
    <name evidence="1" type="ORF">CN497_06160</name>
</gene>
<evidence type="ECO:0000313" key="1">
    <source>
        <dbReference type="EMBL" id="PES41099.1"/>
    </source>
</evidence>